<dbReference type="SMART" id="SM00849">
    <property type="entry name" value="Lactamase_B"/>
    <property type="match status" value="1"/>
</dbReference>
<feature type="domain" description="Metallo-beta-lactamase" evidence="2">
    <location>
        <begin position="72"/>
        <end position="274"/>
    </location>
</feature>
<evidence type="ECO:0000313" key="4">
    <source>
        <dbReference type="Proteomes" id="UP000298180"/>
    </source>
</evidence>
<comment type="caution">
    <text evidence="3">The sequence shown here is derived from an EMBL/GenBank/DDBJ whole genome shotgun (WGS) entry which is preliminary data.</text>
</comment>
<sequence length="360" mass="38737">MTRFAKLALWFAVLVGALLAAAWWQRAAIGTHLMAREIETLTANADPFAALPDGLHVGLCGTGSPMQDERHGGPCTVVVAGKRMFMFDAGSGSVRSIGRMRLNLGQAEALFFTHYHSDHIDGTGELLLQSWAQRGDAKPLPVYGPPGLEPMLQGFSQAYALDKGWRIAHHGEKNFPPAGFGAQARPFELPAATRRVALISEPDLEIVAFAVEHEPVTDAVGYRIRYKNRVVVLSGDTRPSAAMVREAQGADILVHEALSLKMFGMLQNGLSKAGRSRLAQIMHDVPSYHTTPEQAAEIAAQAGVKLLVLSHVIPPVPRGMEPAFIGDAGRIYKGPIHVAADGDWITLRAAGTALQVGQRP</sequence>
<dbReference type="Proteomes" id="UP000298180">
    <property type="component" value="Unassembled WGS sequence"/>
</dbReference>
<dbReference type="SUPFAM" id="SSF56281">
    <property type="entry name" value="Metallo-hydrolase/oxidoreductase"/>
    <property type="match status" value="1"/>
</dbReference>
<keyword evidence="4" id="KW-1185">Reference proteome</keyword>
<dbReference type="AlphaFoldDB" id="A0A4Z0C4Q1"/>
<dbReference type="GO" id="GO:0042781">
    <property type="term" value="F:3'-tRNA processing endoribonuclease activity"/>
    <property type="evidence" value="ECO:0007669"/>
    <property type="project" value="TreeGrafter"/>
</dbReference>
<dbReference type="InterPro" id="IPR001279">
    <property type="entry name" value="Metallo-B-lactamas"/>
</dbReference>
<keyword evidence="1 3" id="KW-0378">Hydrolase</keyword>
<name>A0A4Z0C4Q1_9BURK</name>
<protein>
    <submittedName>
        <fullName evidence="3">MBL fold metallo-hydrolase</fullName>
    </submittedName>
</protein>
<dbReference type="CDD" id="cd07719">
    <property type="entry name" value="arylsulfatase_AtsA-like_MBL-fold"/>
    <property type="match status" value="1"/>
</dbReference>
<proteinExistence type="predicted"/>
<dbReference type="InterPro" id="IPR036866">
    <property type="entry name" value="RibonucZ/Hydroxyglut_hydro"/>
</dbReference>
<evidence type="ECO:0000259" key="2">
    <source>
        <dbReference type="SMART" id="SM00849"/>
    </source>
</evidence>
<dbReference type="Pfam" id="PF12706">
    <property type="entry name" value="Lactamase_B_2"/>
    <property type="match status" value="1"/>
</dbReference>
<organism evidence="3 4">
    <name type="scientific">Ramlibacter henchirensis</name>
    <dbReference type="NCBI Taxonomy" id="204072"/>
    <lineage>
        <taxon>Bacteria</taxon>
        <taxon>Pseudomonadati</taxon>
        <taxon>Pseudomonadota</taxon>
        <taxon>Betaproteobacteria</taxon>
        <taxon>Burkholderiales</taxon>
        <taxon>Comamonadaceae</taxon>
        <taxon>Ramlibacter</taxon>
    </lineage>
</organism>
<evidence type="ECO:0000256" key="1">
    <source>
        <dbReference type="ARBA" id="ARBA00022801"/>
    </source>
</evidence>
<reference evidence="3 4" key="1">
    <citation type="submission" date="2019-03" db="EMBL/GenBank/DDBJ databases">
        <title>Ramlibacter henchirensis DSM 14656, whole genome shotgun sequence.</title>
        <authorList>
            <person name="Zhang X."/>
            <person name="Feng G."/>
            <person name="Zhu H."/>
        </authorList>
    </citation>
    <scope>NUCLEOTIDE SEQUENCE [LARGE SCALE GENOMIC DNA]</scope>
    <source>
        <strain evidence="3 4">DSM 14656</strain>
    </source>
</reference>
<dbReference type="PANTHER" id="PTHR46018:SF2">
    <property type="entry name" value="ZINC PHOSPHODIESTERASE ELAC PROTEIN 1"/>
    <property type="match status" value="1"/>
</dbReference>
<dbReference type="InterPro" id="IPR044094">
    <property type="entry name" value="AtsA-like_MBL-fold"/>
</dbReference>
<accession>A0A4Z0C4Q1</accession>
<gene>
    <name evidence="3" type="ORF">EZ313_04525</name>
</gene>
<dbReference type="OrthoDB" id="9803916at2"/>
<evidence type="ECO:0000313" key="3">
    <source>
        <dbReference type="EMBL" id="TFZ05922.1"/>
    </source>
</evidence>
<dbReference type="RefSeq" id="WP_135262007.1">
    <property type="nucleotide sequence ID" value="NZ_SMLM01000001.1"/>
</dbReference>
<dbReference type="PANTHER" id="PTHR46018">
    <property type="entry name" value="ZINC PHOSPHODIESTERASE ELAC PROTEIN 1"/>
    <property type="match status" value="1"/>
</dbReference>
<dbReference type="Gene3D" id="3.60.15.10">
    <property type="entry name" value="Ribonuclease Z/Hydroxyacylglutathione hydrolase-like"/>
    <property type="match status" value="1"/>
</dbReference>
<dbReference type="EMBL" id="SMLM01000001">
    <property type="protein sequence ID" value="TFZ05922.1"/>
    <property type="molecule type" value="Genomic_DNA"/>
</dbReference>